<dbReference type="KEGG" id="hmp:K6T50_00250"/>
<evidence type="ECO:0000256" key="1">
    <source>
        <dbReference type="SAM" id="MobiDB-lite"/>
    </source>
</evidence>
<dbReference type="EMBL" id="CP081958">
    <property type="protein sequence ID" value="QZP37649.1"/>
    <property type="molecule type" value="Genomic_DNA"/>
</dbReference>
<feature type="compositionally biased region" description="Low complexity" evidence="1">
    <location>
        <begin position="22"/>
        <end position="32"/>
    </location>
</feature>
<evidence type="ECO:0000313" key="3">
    <source>
        <dbReference type="EMBL" id="QZP37649.1"/>
    </source>
</evidence>
<dbReference type="InterPro" id="IPR058443">
    <property type="entry name" value="DUF8130"/>
</dbReference>
<feature type="compositionally biased region" description="Polar residues" evidence="1">
    <location>
        <begin position="33"/>
        <end position="42"/>
    </location>
</feature>
<organism evidence="3 4">
    <name type="scientific">Halobaculum magnesiiphilum</name>
    <dbReference type="NCBI Taxonomy" id="1017351"/>
    <lineage>
        <taxon>Archaea</taxon>
        <taxon>Methanobacteriati</taxon>
        <taxon>Methanobacteriota</taxon>
        <taxon>Stenosarchaea group</taxon>
        <taxon>Halobacteria</taxon>
        <taxon>Halobacteriales</taxon>
        <taxon>Haloferacaceae</taxon>
        <taxon>Halobaculum</taxon>
    </lineage>
</organism>
<name>A0A8T8WCS7_9EURY</name>
<accession>A0A8T8WCS7</accession>
<keyword evidence="4" id="KW-1185">Reference proteome</keyword>
<gene>
    <name evidence="3" type="ORF">K6T50_00250</name>
</gene>
<evidence type="ECO:0000313" key="4">
    <source>
        <dbReference type="Proteomes" id="UP000826254"/>
    </source>
</evidence>
<evidence type="ECO:0000259" key="2">
    <source>
        <dbReference type="Pfam" id="PF26451"/>
    </source>
</evidence>
<dbReference type="Pfam" id="PF26451">
    <property type="entry name" value="DUF8130"/>
    <property type="match status" value="1"/>
</dbReference>
<dbReference type="AlphaFoldDB" id="A0A8T8WCS7"/>
<feature type="region of interest" description="Disordered" evidence="1">
    <location>
        <begin position="13"/>
        <end position="65"/>
    </location>
</feature>
<sequence>MRRRTLLAGIGALSTGCLGARSPQPSSTQSQTGASEPPTSTARPPCVSGTETPSTDSSDESATDGEYRLSGLSESTNTDGPAVTYVLEASAFYSGDAVERKAERTGEEQVVTDISAVSDDEVRDAIETAIRTGSWRSNTLPDGLAETVSRVDFFIGVSVDDTYTHIGLELYRLHPDQPPAVEFSAAIVDDTVSDESPGAIELKLTNRSSTTQTVFSGTVPPFGMVFAESGEGDDEFLLWRKYEEEGCVNFTEDSWMRCDVGKLTELQPCQSVTRRYEVLPSVTTRHPEYTVPPGPGTYRITDSLTYYEESGAPESELSFEVRFSLDAVR</sequence>
<reference evidence="3 4" key="1">
    <citation type="journal article" date="2021" name="Int. J. Syst. Evol. Microbiol.">
        <title>Halobaculum halophilum sp. nov. and Halobaculum salinum sp. nov., isolated from salt lake and saline soil.</title>
        <authorList>
            <person name="Cui H.L."/>
            <person name="Shi X.W."/>
            <person name="Yin X.M."/>
            <person name="Yang X.Y."/>
            <person name="Hou J."/>
            <person name="Zhu L."/>
        </authorList>
    </citation>
    <scope>NUCLEOTIDE SEQUENCE [LARGE SCALE GENOMIC DNA]</scope>
    <source>
        <strain evidence="3 4">NBRC 109044</strain>
    </source>
</reference>
<protein>
    <recommendedName>
        <fullName evidence="2">DUF8130 domain-containing protein</fullName>
    </recommendedName>
</protein>
<dbReference type="GeneID" id="67176526"/>
<feature type="domain" description="DUF8130" evidence="2">
    <location>
        <begin position="181"/>
        <end position="279"/>
    </location>
</feature>
<dbReference type="RefSeq" id="WP_222607458.1">
    <property type="nucleotide sequence ID" value="NZ_CP081958.1"/>
</dbReference>
<dbReference type="PROSITE" id="PS51257">
    <property type="entry name" value="PROKAR_LIPOPROTEIN"/>
    <property type="match status" value="1"/>
</dbReference>
<dbReference type="Proteomes" id="UP000826254">
    <property type="component" value="Chromosome"/>
</dbReference>
<proteinExistence type="predicted"/>